<evidence type="ECO:0000313" key="1">
    <source>
        <dbReference type="EMBL" id="GAI71789.1"/>
    </source>
</evidence>
<dbReference type="EMBL" id="BARV01044498">
    <property type="protein sequence ID" value="GAI71789.1"/>
    <property type="molecule type" value="Genomic_DNA"/>
</dbReference>
<proteinExistence type="predicted"/>
<accession>X1SVE1</accession>
<gene>
    <name evidence="1" type="ORF">S06H3_65819</name>
</gene>
<feature type="non-terminal residue" evidence="1">
    <location>
        <position position="1"/>
    </location>
</feature>
<comment type="caution">
    <text evidence="1">The sequence shown here is derived from an EMBL/GenBank/DDBJ whole genome shotgun (WGS) entry which is preliminary data.</text>
</comment>
<protein>
    <submittedName>
        <fullName evidence="1">Uncharacterized protein</fullName>
    </submittedName>
</protein>
<organism evidence="1">
    <name type="scientific">marine sediment metagenome</name>
    <dbReference type="NCBI Taxonomy" id="412755"/>
    <lineage>
        <taxon>unclassified sequences</taxon>
        <taxon>metagenomes</taxon>
        <taxon>ecological metagenomes</taxon>
    </lineage>
</organism>
<dbReference type="AlphaFoldDB" id="X1SVE1"/>
<reference evidence="1" key="1">
    <citation type="journal article" date="2014" name="Front. Microbiol.">
        <title>High frequency of phylogenetically diverse reductive dehalogenase-homologous genes in deep subseafloor sedimentary metagenomes.</title>
        <authorList>
            <person name="Kawai M."/>
            <person name="Futagami T."/>
            <person name="Toyoda A."/>
            <person name="Takaki Y."/>
            <person name="Nishi S."/>
            <person name="Hori S."/>
            <person name="Arai W."/>
            <person name="Tsubouchi T."/>
            <person name="Morono Y."/>
            <person name="Uchiyama I."/>
            <person name="Ito T."/>
            <person name="Fujiyama A."/>
            <person name="Inagaki F."/>
            <person name="Takami H."/>
        </authorList>
    </citation>
    <scope>NUCLEOTIDE SEQUENCE</scope>
    <source>
        <strain evidence="1">Expedition CK06-06</strain>
    </source>
</reference>
<name>X1SVE1_9ZZZZ</name>
<sequence>TKNNISPTVLNNPCIRIGPLRFSVFNAINPATIPNINTENEM</sequence>